<evidence type="ECO:0000256" key="7">
    <source>
        <dbReference type="ARBA" id="ARBA00022980"/>
    </source>
</evidence>
<dbReference type="Proteomes" id="UP000008141">
    <property type="component" value="Unassembled WGS sequence"/>
</dbReference>
<dbReference type="OrthoDB" id="528079at2759"/>
<evidence type="ECO:0000256" key="3">
    <source>
        <dbReference type="ARBA" id="ARBA00022730"/>
    </source>
</evidence>
<dbReference type="Pfam" id="PF01907">
    <property type="entry name" value="Ribosomal_L37e"/>
    <property type="match status" value="1"/>
</dbReference>
<evidence type="ECO:0000313" key="10">
    <source>
        <dbReference type="Proteomes" id="UP000008141"/>
    </source>
</evidence>
<dbReference type="FunFam" id="2.20.25.30:FF:000001">
    <property type="entry name" value="Ribosomal protein L37"/>
    <property type="match status" value="1"/>
</dbReference>
<keyword evidence="6" id="KW-0694">RNA-binding</keyword>
<keyword evidence="5" id="KW-0862">Zinc</keyword>
<dbReference type="InterPro" id="IPR011331">
    <property type="entry name" value="Ribosomal_eL37/eL43"/>
</dbReference>
<dbReference type="PANTHER" id="PTHR10768">
    <property type="entry name" value="60S RIBOSOMAL PROTEIN L37"/>
    <property type="match status" value="1"/>
</dbReference>
<keyword evidence="3" id="KW-0699">rRNA-binding</keyword>
<dbReference type="GO" id="GO:0006412">
    <property type="term" value="P:translation"/>
    <property type="evidence" value="ECO:0007669"/>
    <property type="project" value="InterPro"/>
</dbReference>
<dbReference type="GeneID" id="17359341"/>
<dbReference type="GO" id="GO:0022625">
    <property type="term" value="C:cytosolic large ribosomal subunit"/>
    <property type="evidence" value="ECO:0007669"/>
    <property type="project" value="TreeGrafter"/>
</dbReference>
<dbReference type="InterPro" id="IPR001569">
    <property type="entry name" value="Ribosomal_eL37"/>
</dbReference>
<dbReference type="KEGG" id="cvr:CHLNCDRAFT_133342"/>
<dbReference type="InterPro" id="IPR011332">
    <property type="entry name" value="Ribosomal_zn-bd"/>
</dbReference>
<comment type="similarity">
    <text evidence="1">Belongs to the eukaryotic ribosomal protein eL37 family.</text>
</comment>
<dbReference type="GO" id="GO:0003735">
    <property type="term" value="F:structural constituent of ribosome"/>
    <property type="evidence" value="ECO:0007669"/>
    <property type="project" value="InterPro"/>
</dbReference>
<dbReference type="eggNOG" id="KOG3475">
    <property type="taxonomic scope" value="Eukaryota"/>
</dbReference>
<dbReference type="InterPro" id="IPR018267">
    <property type="entry name" value="Ribosomal_eL37_CS"/>
</dbReference>
<sequence>MPLEPAAEHMAAENKCVAVSRWLQISVGFLLPLLVEGAAQVAAFQEHQRERREAGLPHERGIHASVYHGLWALHASTSASIHSSTLIVLLCIGTGSFGLRHTKSHTLCRRCGRRSFHIQKSTCGSCGYPAAKIRKYNWSVKAIGRKTTGTGRMKHLKSVQRRFKNGFREGTAAKKIAA</sequence>
<protein>
    <recommendedName>
        <fullName evidence="11">Ribosomal protein L37</fullName>
    </recommendedName>
</protein>
<reference evidence="9 10" key="1">
    <citation type="journal article" date="2010" name="Plant Cell">
        <title>The Chlorella variabilis NC64A genome reveals adaptation to photosymbiosis, coevolution with viruses, and cryptic sex.</title>
        <authorList>
            <person name="Blanc G."/>
            <person name="Duncan G."/>
            <person name="Agarkova I."/>
            <person name="Borodovsky M."/>
            <person name="Gurnon J."/>
            <person name="Kuo A."/>
            <person name="Lindquist E."/>
            <person name="Lucas S."/>
            <person name="Pangilinan J."/>
            <person name="Polle J."/>
            <person name="Salamov A."/>
            <person name="Terry A."/>
            <person name="Yamada T."/>
            <person name="Dunigan D.D."/>
            <person name="Grigoriev I.V."/>
            <person name="Claverie J.M."/>
            <person name="Van Etten J.L."/>
        </authorList>
    </citation>
    <scope>NUCLEOTIDE SEQUENCE [LARGE SCALE GENOMIC DNA]</scope>
    <source>
        <strain evidence="9 10">NC64A</strain>
    </source>
</reference>
<evidence type="ECO:0000256" key="4">
    <source>
        <dbReference type="ARBA" id="ARBA00022771"/>
    </source>
</evidence>
<evidence type="ECO:0000313" key="9">
    <source>
        <dbReference type="EMBL" id="EFN59739.1"/>
    </source>
</evidence>
<evidence type="ECO:0000256" key="1">
    <source>
        <dbReference type="ARBA" id="ARBA00009805"/>
    </source>
</evidence>
<dbReference type="STRING" id="554065.E1Z2W6"/>
<dbReference type="Gene3D" id="2.20.25.30">
    <property type="match status" value="1"/>
</dbReference>
<keyword evidence="4" id="KW-0863">Zinc-finger</keyword>
<evidence type="ECO:0000256" key="5">
    <source>
        <dbReference type="ARBA" id="ARBA00022833"/>
    </source>
</evidence>
<organism evidence="10">
    <name type="scientific">Chlorella variabilis</name>
    <name type="common">Green alga</name>
    <dbReference type="NCBI Taxonomy" id="554065"/>
    <lineage>
        <taxon>Eukaryota</taxon>
        <taxon>Viridiplantae</taxon>
        <taxon>Chlorophyta</taxon>
        <taxon>core chlorophytes</taxon>
        <taxon>Trebouxiophyceae</taxon>
        <taxon>Chlorellales</taxon>
        <taxon>Chlorellaceae</taxon>
        <taxon>Chlorella clade</taxon>
        <taxon>Chlorella</taxon>
    </lineage>
</organism>
<evidence type="ECO:0008006" key="11">
    <source>
        <dbReference type="Google" id="ProtNLM"/>
    </source>
</evidence>
<dbReference type="AlphaFoldDB" id="E1Z2W6"/>
<evidence type="ECO:0000256" key="6">
    <source>
        <dbReference type="ARBA" id="ARBA00022884"/>
    </source>
</evidence>
<dbReference type="GO" id="GO:0019843">
    <property type="term" value="F:rRNA binding"/>
    <property type="evidence" value="ECO:0007669"/>
    <property type="project" value="UniProtKB-KW"/>
</dbReference>
<name>E1Z2W6_CHLVA</name>
<dbReference type="InParanoid" id="E1Z2W6"/>
<evidence type="ECO:0000256" key="2">
    <source>
        <dbReference type="ARBA" id="ARBA00022723"/>
    </source>
</evidence>
<keyword evidence="8" id="KW-0687">Ribonucleoprotein</keyword>
<evidence type="ECO:0000256" key="8">
    <source>
        <dbReference type="ARBA" id="ARBA00023274"/>
    </source>
</evidence>
<dbReference type="PANTHER" id="PTHR10768:SF0">
    <property type="entry name" value="RIBOSOMAL PROTEIN L37"/>
    <property type="match status" value="1"/>
</dbReference>
<keyword evidence="7" id="KW-0689">Ribosomal protein</keyword>
<proteinExistence type="inferred from homology"/>
<dbReference type="EMBL" id="GL433835">
    <property type="protein sequence ID" value="EFN59739.1"/>
    <property type="molecule type" value="Genomic_DNA"/>
</dbReference>
<accession>E1Z2W6</accession>
<keyword evidence="2" id="KW-0479">Metal-binding</keyword>
<dbReference type="SUPFAM" id="SSF57829">
    <property type="entry name" value="Zn-binding ribosomal proteins"/>
    <property type="match status" value="1"/>
</dbReference>
<dbReference type="RefSeq" id="XP_005851841.1">
    <property type="nucleotide sequence ID" value="XM_005851779.1"/>
</dbReference>
<dbReference type="PROSITE" id="PS01077">
    <property type="entry name" value="RIBOSOMAL_L37E"/>
    <property type="match status" value="1"/>
</dbReference>
<keyword evidence="10" id="KW-1185">Reference proteome</keyword>
<gene>
    <name evidence="9" type="ORF">CHLNCDRAFT_133342</name>
</gene>
<dbReference type="GO" id="GO:0008270">
    <property type="term" value="F:zinc ion binding"/>
    <property type="evidence" value="ECO:0007669"/>
    <property type="project" value="UniProtKB-KW"/>
</dbReference>